<feature type="transmembrane region" description="Helical" evidence="1">
    <location>
        <begin position="150"/>
        <end position="171"/>
    </location>
</feature>
<evidence type="ECO:0000313" key="2">
    <source>
        <dbReference type="EMBL" id="TYS74373.1"/>
    </source>
</evidence>
<sequence length="177" mass="20038">MYDTYRGLTKILWGFLFVLIDINIEYVDIIPDFVGYAMIAYGLMQLDFGRERSWAVGIAIISFPAFFIPKANGADPMSYNGDYFLNSLYYSLLGVLHLILMYLIISRLIKAAESKGQFEVAQKARNRLTLYVGLGIFALVGFPLGEILGFLLIIAVIFLIIMEIVMLVLIAEFRKVL</sequence>
<keyword evidence="1" id="KW-1133">Transmembrane helix</keyword>
<dbReference type="EMBL" id="VTET01000001">
    <property type="protein sequence ID" value="TYS74373.1"/>
    <property type="molecule type" value="Genomic_DNA"/>
</dbReference>
<dbReference type="Proteomes" id="UP000324517">
    <property type="component" value="Unassembled WGS sequence"/>
</dbReference>
<comment type="caution">
    <text evidence="2">The sequence shown here is derived from an EMBL/GenBank/DDBJ whole genome shotgun (WGS) entry which is preliminary data.</text>
</comment>
<dbReference type="RefSeq" id="WP_148978174.1">
    <property type="nucleotide sequence ID" value="NZ_JBNILM010000001.1"/>
</dbReference>
<proteinExistence type="predicted"/>
<reference evidence="2 3" key="1">
    <citation type="submission" date="2019-08" db="EMBL/GenBank/DDBJ databases">
        <title>Bacillus genomes from the desert of Cuatro Cienegas, Coahuila.</title>
        <authorList>
            <person name="Olmedo-Alvarez G."/>
        </authorList>
    </citation>
    <scope>NUCLEOTIDE SEQUENCE [LARGE SCALE GENOMIC DNA]</scope>
    <source>
        <strain evidence="2 3">CH98b_3T</strain>
    </source>
</reference>
<feature type="transmembrane region" description="Helical" evidence="1">
    <location>
        <begin position="88"/>
        <end position="108"/>
    </location>
</feature>
<evidence type="ECO:0000313" key="3">
    <source>
        <dbReference type="Proteomes" id="UP000324517"/>
    </source>
</evidence>
<accession>A0A5D4TF30</accession>
<protein>
    <submittedName>
        <fullName evidence="2">Uncharacterized protein</fullName>
    </submittedName>
</protein>
<evidence type="ECO:0000256" key="1">
    <source>
        <dbReference type="SAM" id="Phobius"/>
    </source>
</evidence>
<dbReference type="AlphaFoldDB" id="A0A5D4TF30"/>
<keyword evidence="1" id="KW-0812">Transmembrane</keyword>
<organism evidence="2 3">
    <name type="scientific">Sutcliffiella horikoshii</name>
    <dbReference type="NCBI Taxonomy" id="79883"/>
    <lineage>
        <taxon>Bacteria</taxon>
        <taxon>Bacillati</taxon>
        <taxon>Bacillota</taxon>
        <taxon>Bacilli</taxon>
        <taxon>Bacillales</taxon>
        <taxon>Bacillaceae</taxon>
        <taxon>Sutcliffiella</taxon>
    </lineage>
</organism>
<keyword evidence="1" id="KW-0472">Membrane</keyword>
<feature type="transmembrane region" description="Helical" evidence="1">
    <location>
        <begin position="128"/>
        <end position="144"/>
    </location>
</feature>
<gene>
    <name evidence="2" type="ORF">FZC75_01330</name>
</gene>
<name>A0A5D4TF30_9BACI</name>
<dbReference type="OrthoDB" id="2596219at2"/>
<feature type="transmembrane region" description="Helical" evidence="1">
    <location>
        <begin position="51"/>
        <end position="68"/>
    </location>
</feature>